<feature type="transmembrane region" description="Helical" evidence="1">
    <location>
        <begin position="71"/>
        <end position="93"/>
    </location>
</feature>
<feature type="transmembrane region" description="Helical" evidence="1">
    <location>
        <begin position="12"/>
        <end position="39"/>
    </location>
</feature>
<feature type="transmembrane region" description="Helical" evidence="1">
    <location>
        <begin position="296"/>
        <end position="314"/>
    </location>
</feature>
<dbReference type="HOGENOM" id="CLU_055772_0_0_5"/>
<dbReference type="SUPFAM" id="SSF103473">
    <property type="entry name" value="MFS general substrate transporter"/>
    <property type="match status" value="1"/>
</dbReference>
<organism evidence="2 3">
    <name type="scientific">Phenylobacterium zucineum (strain HLK1)</name>
    <dbReference type="NCBI Taxonomy" id="450851"/>
    <lineage>
        <taxon>Bacteria</taxon>
        <taxon>Pseudomonadati</taxon>
        <taxon>Pseudomonadota</taxon>
        <taxon>Alphaproteobacteria</taxon>
        <taxon>Caulobacterales</taxon>
        <taxon>Caulobacteraceae</taxon>
        <taxon>Phenylobacterium</taxon>
    </lineage>
</organism>
<keyword evidence="1" id="KW-1133">Transmembrane helix</keyword>
<feature type="transmembrane region" description="Helical" evidence="1">
    <location>
        <begin position="102"/>
        <end position="120"/>
    </location>
</feature>
<dbReference type="Proteomes" id="UP000001868">
    <property type="component" value="Chromosome"/>
</dbReference>
<feature type="transmembrane region" description="Helical" evidence="1">
    <location>
        <begin position="259"/>
        <end position="284"/>
    </location>
</feature>
<accession>B4RE84</accession>
<keyword evidence="1" id="KW-0812">Transmembrane</keyword>
<evidence type="ECO:0000313" key="3">
    <source>
        <dbReference type="Proteomes" id="UP000001868"/>
    </source>
</evidence>
<dbReference type="InterPro" id="IPR036259">
    <property type="entry name" value="MFS_trans_sf"/>
</dbReference>
<proteinExistence type="predicted"/>
<protein>
    <submittedName>
        <fullName evidence="2">Major facilitator superfamily</fullName>
    </submittedName>
</protein>
<feature type="transmembrane region" description="Helical" evidence="1">
    <location>
        <begin position="46"/>
        <end position="65"/>
    </location>
</feature>
<feature type="transmembrane region" description="Helical" evidence="1">
    <location>
        <begin position="171"/>
        <end position="193"/>
    </location>
</feature>
<feature type="transmembrane region" description="Helical" evidence="1">
    <location>
        <begin position="126"/>
        <end position="150"/>
    </location>
</feature>
<dbReference type="EMBL" id="CP000747">
    <property type="protein sequence ID" value="ACG78517.1"/>
    <property type="molecule type" value="Genomic_DNA"/>
</dbReference>
<feature type="transmembrane region" description="Helical" evidence="1">
    <location>
        <begin position="205"/>
        <end position="228"/>
    </location>
</feature>
<evidence type="ECO:0000313" key="2">
    <source>
        <dbReference type="EMBL" id="ACG78517.1"/>
    </source>
</evidence>
<dbReference type="KEGG" id="pzu:PHZ_c2106"/>
<keyword evidence="3" id="KW-1185">Reference proteome</keyword>
<feature type="transmembrane region" description="Helical" evidence="1">
    <location>
        <begin position="235"/>
        <end position="253"/>
    </location>
</feature>
<feature type="transmembrane region" description="Helical" evidence="1">
    <location>
        <begin position="326"/>
        <end position="346"/>
    </location>
</feature>
<dbReference type="AlphaFoldDB" id="B4RE84"/>
<evidence type="ECO:0000256" key="1">
    <source>
        <dbReference type="SAM" id="Phobius"/>
    </source>
</evidence>
<dbReference type="Gene3D" id="1.20.1250.20">
    <property type="entry name" value="MFS general substrate transporter like domains"/>
    <property type="match status" value="1"/>
</dbReference>
<dbReference type="STRING" id="450851.PHZ_c2106"/>
<gene>
    <name evidence="2" type="ordered locus">PHZ_c2106</name>
</gene>
<name>B4RE84_PHEZH</name>
<dbReference type="eggNOG" id="COG2814">
    <property type="taxonomic scope" value="Bacteria"/>
</dbReference>
<sequence>MVLGGLMEAGRLSVAGIGVAATVELLALGLACGASAALLRPTGLRAKLAVAALAHALCNLATLWMADGALIGLRAATGVFAGVMLWSTVGMIARSARPERQAGVFVTVQTLAQMVLAALLPRTAMAAWGVDGALVVLAVISATAAGAALAAPRGYAPLPHRAEGGGGLSPLAWAGLAAVFLYMAFIVAIWVYLEPLAAAAGLPPAQAHDAVAAALAMQVLGGLVATVAGGRLRPGPVLIGAGLINLGLVAALSSHPSGAAFMGLVAVFGFLWLFVLPFHTVLLIAIDPSRRAAMQLGAAQLLGSSAGPLAASLLVGDSDAAGAMKLAGACLVLALTLIVGVVAVTARRRAAVAL</sequence>
<reference evidence="2 3" key="1">
    <citation type="journal article" date="2008" name="BMC Genomics">
        <title>Complete genome of Phenylobacterium zucineum - a novel facultative intracellular bacterium isolated from human erythroleukemia cell line K562.</title>
        <authorList>
            <person name="Luo Y."/>
            <person name="Xu X."/>
            <person name="Ding Z."/>
            <person name="Liu Z."/>
            <person name="Zhang B."/>
            <person name="Yan Z."/>
            <person name="Sun J."/>
            <person name="Hu S."/>
            <person name="Hu X."/>
        </authorList>
    </citation>
    <scope>NUCLEOTIDE SEQUENCE [LARGE SCALE GENOMIC DNA]</scope>
    <source>
        <strain evidence="2 3">HLK1</strain>
    </source>
</reference>
<keyword evidence="1" id="KW-0472">Membrane</keyword>